<accession>N6TRX2</accession>
<dbReference type="InterPro" id="IPR021109">
    <property type="entry name" value="Peptidase_aspartic_dom_sf"/>
</dbReference>
<protein>
    <submittedName>
        <fullName evidence="1">Uncharacterized protein</fullName>
    </submittedName>
</protein>
<reference evidence="1" key="1">
    <citation type="journal article" date="2013" name="Genome Biol.">
        <title>Draft genome of the mountain pine beetle, Dendroctonus ponderosae Hopkins, a major forest pest.</title>
        <authorList>
            <person name="Keeling C.I."/>
            <person name="Yuen M.M."/>
            <person name="Liao N.Y."/>
            <person name="Docking T.R."/>
            <person name="Chan S.K."/>
            <person name="Taylor G.A."/>
            <person name="Palmquist D.L."/>
            <person name="Jackman S.D."/>
            <person name="Nguyen A."/>
            <person name="Li M."/>
            <person name="Henderson H."/>
            <person name="Janes J.K."/>
            <person name="Zhao Y."/>
            <person name="Pandoh P."/>
            <person name="Moore R."/>
            <person name="Sperling F.A."/>
            <person name="Huber D.P."/>
            <person name="Birol I."/>
            <person name="Jones S.J."/>
            <person name="Bohlmann J."/>
        </authorList>
    </citation>
    <scope>NUCLEOTIDE SEQUENCE</scope>
</reference>
<name>N6TRX2_DENPD</name>
<sequence length="484" mass="54105">SLECKKSKPAIEKPRTHSKAFVSSNLECALCKQLHYLSKCDRFHQLTAQERLAKAKDLKVCLNCLSKGHFVTKCCSFFTCRLCKSKHHTSLHLNSIQSTAPTFTPQLFLLPTASARIIDSLEKLHTIRILLDSGSQSNFIKCSLSKKLNLPVESVNISVSGLAQAASLANAKCAVEVHAHQSCFKAHLSCLVLDEITGIIPYLDNVKFSEPSFYKPGDIDLLIGASAFFSILCIGQIRLGPNLPILQRTRSIGFQSDVQVLCYLSRLNDLPDQLNRFWELEHYPENTALSSGEKACEDHFSQNTRRSLDGRFIVSIAFKEARGLFSILIRFRHHRYAISADIENMSRQVLVECSQRALQRILWRSSPADSFKCYNLNTVTYGTASALFLAMRALCQLGINCVTSFSEISLIIKSDCYVDDLLTGCDNLAESQRICSELANILKAGCFNLRKWDSNDSRVLKDIPASDIHPSVRQFGVNEHTSTL</sequence>
<dbReference type="PANTHER" id="PTHR47331">
    <property type="entry name" value="PHD-TYPE DOMAIN-CONTAINING PROTEIN"/>
    <property type="match status" value="1"/>
</dbReference>
<gene>
    <name evidence="1" type="ORF">YQE_00387</name>
</gene>
<dbReference type="EMBL" id="KB736102">
    <property type="protein sequence ID" value="ENN83254.1"/>
    <property type="molecule type" value="Genomic_DNA"/>
</dbReference>
<proteinExistence type="predicted"/>
<dbReference type="OrthoDB" id="8052806at2759"/>
<feature type="non-terminal residue" evidence="1">
    <location>
        <position position="1"/>
    </location>
</feature>
<evidence type="ECO:0000313" key="1">
    <source>
        <dbReference type="EMBL" id="ENN83254.1"/>
    </source>
</evidence>
<dbReference type="Gene3D" id="2.40.70.10">
    <property type="entry name" value="Acid Proteases"/>
    <property type="match status" value="1"/>
</dbReference>
<organism evidence="1">
    <name type="scientific">Dendroctonus ponderosae</name>
    <name type="common">Mountain pine beetle</name>
    <dbReference type="NCBI Taxonomy" id="77166"/>
    <lineage>
        <taxon>Eukaryota</taxon>
        <taxon>Metazoa</taxon>
        <taxon>Ecdysozoa</taxon>
        <taxon>Arthropoda</taxon>
        <taxon>Hexapoda</taxon>
        <taxon>Insecta</taxon>
        <taxon>Pterygota</taxon>
        <taxon>Neoptera</taxon>
        <taxon>Endopterygota</taxon>
        <taxon>Coleoptera</taxon>
        <taxon>Polyphaga</taxon>
        <taxon>Cucujiformia</taxon>
        <taxon>Curculionidae</taxon>
        <taxon>Scolytinae</taxon>
        <taxon>Dendroctonus</taxon>
    </lineage>
</organism>
<dbReference type="HOGENOM" id="CLU_483659_0_0_1"/>
<dbReference type="AlphaFoldDB" id="N6TRX2"/>
<feature type="non-terminal residue" evidence="1">
    <location>
        <position position="484"/>
    </location>
</feature>
<dbReference type="OMA" id="CAVEVHA"/>